<evidence type="ECO:0000313" key="3">
    <source>
        <dbReference type="Proteomes" id="UP000319824"/>
    </source>
</evidence>
<evidence type="ECO:0000256" key="1">
    <source>
        <dbReference type="SAM" id="MobiDB-lite"/>
    </source>
</evidence>
<dbReference type="AlphaFoldDB" id="A0A559TGM4"/>
<dbReference type="EMBL" id="VISO01000002">
    <property type="protein sequence ID" value="TVZ73759.1"/>
    <property type="molecule type" value="Genomic_DNA"/>
</dbReference>
<name>A0A559TGM4_9HYPH</name>
<reference evidence="2 3" key="1">
    <citation type="submission" date="2019-06" db="EMBL/GenBank/DDBJ databases">
        <title>Pac Bio to generate improved reference genome sequences for organisms with transposon mutant libraries (support for FEBA project).</title>
        <authorList>
            <person name="Blow M."/>
        </authorList>
    </citation>
    <scope>NUCLEOTIDE SEQUENCE [LARGE SCALE GENOMIC DNA]</scope>
    <source>
        <strain evidence="2 3">USDA 1844</strain>
    </source>
</reference>
<comment type="caution">
    <text evidence="2">The sequence shown here is derived from an EMBL/GenBank/DDBJ whole genome shotgun (WGS) entry which is preliminary data.</text>
</comment>
<proteinExistence type="predicted"/>
<accession>A0A559TGM4</accession>
<dbReference type="RefSeq" id="WP_022712757.1">
    <property type="nucleotide sequence ID" value="NZ_ATTQ01000001.1"/>
</dbReference>
<protein>
    <submittedName>
        <fullName evidence="2">Uncharacterized protein</fullName>
    </submittedName>
</protein>
<sequence length="88" mass="9312">MKNISDWLDENVNDEVKVDDEAAIEQQADIIRAEAEAAGYSAEDLNKACGGDIAGYLRNRRVGAAGTNADGKMAGDASPIITPGFNQQ</sequence>
<dbReference type="Proteomes" id="UP000319824">
    <property type="component" value="Unassembled WGS sequence"/>
</dbReference>
<evidence type="ECO:0000313" key="2">
    <source>
        <dbReference type="EMBL" id="TVZ73759.1"/>
    </source>
</evidence>
<organism evidence="2 3">
    <name type="scientific">Rhizobium mongolense USDA 1844</name>
    <dbReference type="NCBI Taxonomy" id="1079460"/>
    <lineage>
        <taxon>Bacteria</taxon>
        <taxon>Pseudomonadati</taxon>
        <taxon>Pseudomonadota</taxon>
        <taxon>Alphaproteobacteria</taxon>
        <taxon>Hyphomicrobiales</taxon>
        <taxon>Rhizobiaceae</taxon>
        <taxon>Rhizobium/Agrobacterium group</taxon>
        <taxon>Rhizobium</taxon>
    </lineage>
</organism>
<gene>
    <name evidence="2" type="ORF">BCL32_2015</name>
</gene>
<feature type="region of interest" description="Disordered" evidence="1">
    <location>
        <begin position="67"/>
        <end position="88"/>
    </location>
</feature>